<reference evidence="7 8" key="1">
    <citation type="submission" date="2016-11" db="EMBL/GenBank/DDBJ databases">
        <title>The macronuclear genome of Stentor coeruleus: a giant cell with tiny introns.</title>
        <authorList>
            <person name="Slabodnick M."/>
            <person name="Ruby J.G."/>
            <person name="Reiff S.B."/>
            <person name="Swart E.C."/>
            <person name="Gosai S."/>
            <person name="Prabakaran S."/>
            <person name="Witkowska E."/>
            <person name="Larue G.E."/>
            <person name="Fisher S."/>
            <person name="Freeman R.M."/>
            <person name="Gunawardena J."/>
            <person name="Chu W."/>
            <person name="Stover N.A."/>
            <person name="Gregory B.D."/>
            <person name="Nowacki M."/>
            <person name="Derisi J."/>
            <person name="Roy S.W."/>
            <person name="Marshall W.F."/>
            <person name="Sood P."/>
        </authorList>
    </citation>
    <scope>NUCLEOTIDE SEQUENCE [LARGE SCALE GENOMIC DNA]</scope>
    <source>
        <strain evidence="7">WM001</strain>
    </source>
</reference>
<dbReference type="GO" id="GO:0006914">
    <property type="term" value="P:autophagy"/>
    <property type="evidence" value="ECO:0007669"/>
    <property type="project" value="UniProtKB-KW"/>
</dbReference>
<dbReference type="PANTHER" id="PTHR10969">
    <property type="entry name" value="MICROTUBULE-ASSOCIATED PROTEINS 1A/1B LIGHT CHAIN 3-RELATED"/>
    <property type="match status" value="1"/>
</dbReference>
<comment type="subcellular location">
    <subcellularLocation>
        <location evidence="1">Membrane</location>
    </subcellularLocation>
</comment>
<dbReference type="SUPFAM" id="SSF54236">
    <property type="entry name" value="Ubiquitin-like"/>
    <property type="match status" value="1"/>
</dbReference>
<comment type="similarity">
    <text evidence="2 6">Belongs to the ATG8 family.</text>
</comment>
<keyword evidence="3" id="KW-0472">Membrane</keyword>
<evidence type="ECO:0000256" key="4">
    <source>
        <dbReference type="ARBA" id="ARBA00023288"/>
    </source>
</evidence>
<evidence type="ECO:0000256" key="3">
    <source>
        <dbReference type="ARBA" id="ARBA00023136"/>
    </source>
</evidence>
<evidence type="ECO:0000256" key="1">
    <source>
        <dbReference type="ARBA" id="ARBA00004370"/>
    </source>
</evidence>
<accession>A0A1R2BTV8</accession>
<evidence type="ECO:0000256" key="5">
    <source>
        <dbReference type="PIRSR" id="PIRSR604241-50"/>
    </source>
</evidence>
<protein>
    <recommendedName>
        <fullName evidence="6">Autophagy-related protein</fullName>
    </recommendedName>
</protein>
<dbReference type="InterPro" id="IPR029071">
    <property type="entry name" value="Ubiquitin-like_domsf"/>
</dbReference>
<evidence type="ECO:0000256" key="2">
    <source>
        <dbReference type="ARBA" id="ARBA00007293"/>
    </source>
</evidence>
<keyword evidence="4 5" id="KW-0449">Lipoprotein</keyword>
<comment type="caution">
    <text evidence="7">The sequence shown here is derived from an EMBL/GenBank/DDBJ whole genome shotgun (WGS) entry which is preliminary data.</text>
</comment>
<dbReference type="OrthoDB" id="285525at2759"/>
<dbReference type="InterPro" id="IPR004241">
    <property type="entry name" value="Atg8-like"/>
</dbReference>
<sequence>MSKELRILSFEARREKSANLLSENPGKIPVVMLKGKNSKLELEKHLYLVSNQLTLAEFLYSIRKSIRIDKSEGFYLFVSDRLPPLNLHMLQLYQRSSEDDGFLYITYTTQEDKGCDLNLVL</sequence>
<gene>
    <name evidence="7" type="ORF">SteCoe_19838</name>
</gene>
<evidence type="ECO:0000313" key="7">
    <source>
        <dbReference type="EMBL" id="OMJ80015.1"/>
    </source>
</evidence>
<dbReference type="Gene3D" id="3.10.20.90">
    <property type="entry name" value="Phosphatidylinositol 3-kinase Catalytic Subunit, Chain A, domain 1"/>
    <property type="match status" value="1"/>
</dbReference>
<dbReference type="Proteomes" id="UP000187209">
    <property type="component" value="Unassembled WGS sequence"/>
</dbReference>
<organism evidence="7 8">
    <name type="scientific">Stentor coeruleus</name>
    <dbReference type="NCBI Taxonomy" id="5963"/>
    <lineage>
        <taxon>Eukaryota</taxon>
        <taxon>Sar</taxon>
        <taxon>Alveolata</taxon>
        <taxon>Ciliophora</taxon>
        <taxon>Postciliodesmatophora</taxon>
        <taxon>Heterotrichea</taxon>
        <taxon>Heterotrichida</taxon>
        <taxon>Stentoridae</taxon>
        <taxon>Stentor</taxon>
    </lineage>
</organism>
<dbReference type="EMBL" id="MPUH01000443">
    <property type="protein sequence ID" value="OMJ80015.1"/>
    <property type="molecule type" value="Genomic_DNA"/>
</dbReference>
<feature type="lipid moiety-binding region" description="Phosphatidylserine amidated glycine; alternate" evidence="5">
    <location>
        <position position="114"/>
    </location>
</feature>
<evidence type="ECO:0000313" key="8">
    <source>
        <dbReference type="Proteomes" id="UP000187209"/>
    </source>
</evidence>
<dbReference type="GO" id="GO:0016020">
    <property type="term" value="C:membrane"/>
    <property type="evidence" value="ECO:0007669"/>
    <property type="project" value="UniProtKB-SubCell"/>
</dbReference>
<keyword evidence="6" id="KW-0072">Autophagy</keyword>
<dbReference type="Pfam" id="PF02991">
    <property type="entry name" value="ATG8"/>
    <property type="match status" value="1"/>
</dbReference>
<dbReference type="AlphaFoldDB" id="A0A1R2BTV8"/>
<evidence type="ECO:0000256" key="6">
    <source>
        <dbReference type="RuleBase" id="RU004384"/>
    </source>
</evidence>
<proteinExistence type="inferred from homology"/>
<name>A0A1R2BTV8_9CILI</name>
<keyword evidence="8" id="KW-1185">Reference proteome</keyword>